<evidence type="ECO:0000256" key="1">
    <source>
        <dbReference type="SAM" id="MobiDB-lite"/>
    </source>
</evidence>
<evidence type="ECO:0000313" key="3">
    <source>
        <dbReference type="Proteomes" id="UP000799424"/>
    </source>
</evidence>
<evidence type="ECO:0000313" key="2">
    <source>
        <dbReference type="EMBL" id="KAF2825475.1"/>
    </source>
</evidence>
<dbReference type="Proteomes" id="UP000799424">
    <property type="component" value="Unassembled WGS sequence"/>
</dbReference>
<protein>
    <submittedName>
        <fullName evidence="2">Uncharacterized protein</fullName>
    </submittedName>
</protein>
<proteinExistence type="predicted"/>
<organism evidence="2 3">
    <name type="scientific">Ophiobolus disseminans</name>
    <dbReference type="NCBI Taxonomy" id="1469910"/>
    <lineage>
        <taxon>Eukaryota</taxon>
        <taxon>Fungi</taxon>
        <taxon>Dikarya</taxon>
        <taxon>Ascomycota</taxon>
        <taxon>Pezizomycotina</taxon>
        <taxon>Dothideomycetes</taxon>
        <taxon>Pleosporomycetidae</taxon>
        <taxon>Pleosporales</taxon>
        <taxon>Pleosporineae</taxon>
        <taxon>Phaeosphaeriaceae</taxon>
        <taxon>Ophiobolus</taxon>
    </lineage>
</organism>
<feature type="compositionally biased region" description="Low complexity" evidence="1">
    <location>
        <begin position="90"/>
        <end position="99"/>
    </location>
</feature>
<name>A0A6A6ZYT2_9PLEO</name>
<sequence>MSRMVLNTSVPQDRVVRVVNVHRSATAKEMLDHLSRPHLFQRRVEGIPRPGTTTLLTSSSKLGRIAWSPNSSTVINGQIVAQGENVADTASAPSSSSASFPDVSNLANYPALGGDKGKQAQDTTQQPPRIPPKSGNSPLNLIDSLRGTPSKNVSTPTRTGGTPTKSAPADQHPGTPASAPKIRWSLPDHVGEPVVSEQEWYDFSPYRRAETEREQQSRERNVDRINRNAGMEKEA</sequence>
<gene>
    <name evidence="2" type="ORF">CC86DRAFT_383349</name>
</gene>
<keyword evidence="3" id="KW-1185">Reference proteome</keyword>
<feature type="region of interest" description="Disordered" evidence="1">
    <location>
        <begin position="86"/>
        <end position="184"/>
    </location>
</feature>
<dbReference type="AlphaFoldDB" id="A0A6A6ZYT2"/>
<dbReference type="EMBL" id="MU006228">
    <property type="protein sequence ID" value="KAF2825475.1"/>
    <property type="molecule type" value="Genomic_DNA"/>
</dbReference>
<feature type="compositionally biased region" description="Polar residues" evidence="1">
    <location>
        <begin position="147"/>
        <end position="165"/>
    </location>
</feature>
<feature type="region of interest" description="Disordered" evidence="1">
    <location>
        <begin position="208"/>
        <end position="235"/>
    </location>
</feature>
<reference evidence="2" key="1">
    <citation type="journal article" date="2020" name="Stud. Mycol.">
        <title>101 Dothideomycetes genomes: a test case for predicting lifestyles and emergence of pathogens.</title>
        <authorList>
            <person name="Haridas S."/>
            <person name="Albert R."/>
            <person name="Binder M."/>
            <person name="Bloem J."/>
            <person name="Labutti K."/>
            <person name="Salamov A."/>
            <person name="Andreopoulos B."/>
            <person name="Baker S."/>
            <person name="Barry K."/>
            <person name="Bills G."/>
            <person name="Bluhm B."/>
            <person name="Cannon C."/>
            <person name="Castanera R."/>
            <person name="Culley D."/>
            <person name="Daum C."/>
            <person name="Ezra D."/>
            <person name="Gonzalez J."/>
            <person name="Henrissat B."/>
            <person name="Kuo A."/>
            <person name="Liang C."/>
            <person name="Lipzen A."/>
            <person name="Lutzoni F."/>
            <person name="Magnuson J."/>
            <person name="Mondo S."/>
            <person name="Nolan M."/>
            <person name="Ohm R."/>
            <person name="Pangilinan J."/>
            <person name="Park H.-J."/>
            <person name="Ramirez L."/>
            <person name="Alfaro M."/>
            <person name="Sun H."/>
            <person name="Tritt A."/>
            <person name="Yoshinaga Y."/>
            <person name="Zwiers L.-H."/>
            <person name="Turgeon B."/>
            <person name="Goodwin S."/>
            <person name="Spatafora J."/>
            <person name="Crous P."/>
            <person name="Grigoriev I."/>
        </authorList>
    </citation>
    <scope>NUCLEOTIDE SEQUENCE</scope>
    <source>
        <strain evidence="2">CBS 113818</strain>
    </source>
</reference>
<accession>A0A6A6ZYT2</accession>